<dbReference type="InterPro" id="IPR050840">
    <property type="entry name" value="Adaptor_Complx_Large_Subunit"/>
</dbReference>
<feature type="domain" description="AP-4 complex subunit epsilon-1 C-terminal" evidence="6">
    <location>
        <begin position="427"/>
        <end position="535"/>
    </location>
</feature>
<accession>A0A7S2S0Z4</accession>
<evidence type="ECO:0000256" key="1">
    <source>
        <dbReference type="ARBA" id="ARBA00004308"/>
    </source>
</evidence>
<dbReference type="GO" id="GO:0012505">
    <property type="term" value="C:endomembrane system"/>
    <property type="evidence" value="ECO:0007669"/>
    <property type="project" value="UniProtKB-SubCell"/>
</dbReference>
<dbReference type="InterPro" id="IPR028269">
    <property type="entry name" value="AP4E1_C"/>
</dbReference>
<dbReference type="PANTHER" id="PTHR22780">
    <property type="entry name" value="ADAPTIN, ALPHA/GAMMA/EPSILON"/>
    <property type="match status" value="1"/>
</dbReference>
<feature type="region of interest" description="Disordered" evidence="5">
    <location>
        <begin position="219"/>
        <end position="276"/>
    </location>
</feature>
<protein>
    <recommendedName>
        <fullName evidence="6">AP-4 complex subunit epsilon-1 C-terminal domain-containing protein</fullName>
    </recommendedName>
</protein>
<dbReference type="SMART" id="SM01356">
    <property type="entry name" value="AP4E_app_platf"/>
    <property type="match status" value="1"/>
</dbReference>
<evidence type="ECO:0000256" key="2">
    <source>
        <dbReference type="ARBA" id="ARBA00022448"/>
    </source>
</evidence>
<feature type="compositionally biased region" description="Pro residues" evidence="5">
    <location>
        <begin position="318"/>
        <end position="328"/>
    </location>
</feature>
<dbReference type="Pfam" id="PF14807">
    <property type="entry name" value="AP4E_app_platf"/>
    <property type="match status" value="1"/>
</dbReference>
<evidence type="ECO:0000313" key="7">
    <source>
        <dbReference type="EMBL" id="CAD9686338.1"/>
    </source>
</evidence>
<feature type="compositionally biased region" description="Low complexity" evidence="5">
    <location>
        <begin position="223"/>
        <end position="234"/>
    </location>
</feature>
<dbReference type="GO" id="GO:0005737">
    <property type="term" value="C:cytoplasm"/>
    <property type="evidence" value="ECO:0007669"/>
    <property type="project" value="UniProtKB-ARBA"/>
</dbReference>
<keyword evidence="2" id="KW-0813">Transport</keyword>
<evidence type="ECO:0000256" key="4">
    <source>
        <dbReference type="ARBA" id="ARBA00023136"/>
    </source>
</evidence>
<feature type="region of interest" description="Disordered" evidence="5">
    <location>
        <begin position="303"/>
        <end position="328"/>
    </location>
</feature>
<feature type="region of interest" description="Disordered" evidence="5">
    <location>
        <begin position="119"/>
        <end position="160"/>
    </location>
</feature>
<dbReference type="AlphaFoldDB" id="A0A7S2S0Z4"/>
<name>A0A7S2S0Z4_9STRA</name>
<dbReference type="EMBL" id="HBHI01021641">
    <property type="protein sequence ID" value="CAD9686338.1"/>
    <property type="molecule type" value="Transcribed_RNA"/>
</dbReference>
<evidence type="ECO:0000256" key="5">
    <source>
        <dbReference type="SAM" id="MobiDB-lite"/>
    </source>
</evidence>
<evidence type="ECO:0000259" key="6">
    <source>
        <dbReference type="SMART" id="SM01356"/>
    </source>
</evidence>
<dbReference type="GO" id="GO:0015031">
    <property type="term" value="P:protein transport"/>
    <property type="evidence" value="ECO:0007669"/>
    <property type="project" value="UniProtKB-KW"/>
</dbReference>
<feature type="compositionally biased region" description="Polar residues" evidence="5">
    <location>
        <begin position="235"/>
        <end position="272"/>
    </location>
</feature>
<comment type="subcellular location">
    <subcellularLocation>
        <location evidence="1">Endomembrane system</location>
    </subcellularLocation>
</comment>
<evidence type="ECO:0000256" key="3">
    <source>
        <dbReference type="ARBA" id="ARBA00022927"/>
    </source>
</evidence>
<proteinExistence type="predicted"/>
<organism evidence="7">
    <name type="scientific">Eucampia antarctica</name>
    <dbReference type="NCBI Taxonomy" id="49252"/>
    <lineage>
        <taxon>Eukaryota</taxon>
        <taxon>Sar</taxon>
        <taxon>Stramenopiles</taxon>
        <taxon>Ochrophyta</taxon>
        <taxon>Bacillariophyta</taxon>
        <taxon>Mediophyceae</taxon>
        <taxon>Biddulphiophycidae</taxon>
        <taxon>Hemiaulales</taxon>
        <taxon>Hemiaulaceae</taxon>
        <taxon>Eucampia</taxon>
    </lineage>
</organism>
<keyword evidence="3" id="KW-0653">Protein transport</keyword>
<keyword evidence="4" id="KW-0472">Membrane</keyword>
<dbReference type="Gene3D" id="1.25.10.10">
    <property type="entry name" value="Leucine-rich Repeat Variant"/>
    <property type="match status" value="1"/>
</dbReference>
<dbReference type="InterPro" id="IPR011989">
    <property type="entry name" value="ARM-like"/>
</dbReference>
<gene>
    <name evidence="7" type="ORF">EANT1437_LOCUS11101</name>
</gene>
<sequence>MSAEYTLDEILEKLCAVVRKGKDISPSTRKILITAIMKLVAQAGTCPPQAAKVIDDFTKSKDVDLQQRCLEFQNMLTSAANILGEVLPVDASCEDVDVDINLEFLDGFVGNALANGAQEYKKPDDDDDDDEFYGDANPTKGSAFKMTPYDKPTQPGSSYGKNMRGMGSNTTSVPGISLPPGAGYNSTGAAAQTNQSVIQESNEPQLNLRNVANVWGKGGMSQTPTTAAAPTTNTDSGFQSTSLSAAPATNISAPSASWSNSYTPTTQQPQESVKTEEQLRKEKMAAALFGGTVPGATVKESFRSSVPVRKQKSSVPESAPPAPPVTAPLPPPAPEIIDLLDFGSDPIPSAAPPTNFDVDILTPSPIIATEFSPLEVGPAPTTVPTSEPAGVSDDPFASAGLLGDFGDTTLDGLMTDSRFEFSGTKLSPLEIDTAQFGQQWGSCSASSSISETTTNVENLDKLMYLFVSLGLSKVETITATNEGICAGMVGGSNITLVHAKLSPLGGGSSKIDITVKATDQSMAGCLSMFIQNMLR</sequence>
<reference evidence="7" key="1">
    <citation type="submission" date="2021-01" db="EMBL/GenBank/DDBJ databases">
        <authorList>
            <person name="Corre E."/>
            <person name="Pelletier E."/>
            <person name="Niang G."/>
            <person name="Scheremetjew M."/>
            <person name="Finn R."/>
            <person name="Kale V."/>
            <person name="Holt S."/>
            <person name="Cochrane G."/>
            <person name="Meng A."/>
            <person name="Brown T."/>
            <person name="Cohen L."/>
        </authorList>
    </citation>
    <scope>NUCLEOTIDE SEQUENCE</scope>
    <source>
        <strain evidence="7">CCMP1452</strain>
    </source>
</reference>